<dbReference type="Gene3D" id="2.160.10.10">
    <property type="entry name" value="Hexapeptide repeat proteins"/>
    <property type="match status" value="1"/>
</dbReference>
<reference evidence="2" key="1">
    <citation type="submission" date="2010-03" db="EMBL/GenBank/DDBJ databases">
        <title>The complete chromosome of Tsukamurella paurometabola DSM 20162.</title>
        <authorList>
            <consortium name="US DOE Joint Genome Institute (JGI-PGF)"/>
            <person name="Lucas S."/>
            <person name="Copeland A."/>
            <person name="Lapidus A."/>
            <person name="Glavina del Rio T."/>
            <person name="Dalin E."/>
            <person name="Tice H."/>
            <person name="Bruce D."/>
            <person name="Goodwin L."/>
            <person name="Pitluck S."/>
            <person name="Kyrpides N."/>
            <person name="Mavromatis K."/>
            <person name="Ivanova N."/>
            <person name="Mikhailova N."/>
            <person name="Munk A.C."/>
            <person name="Brettin T."/>
            <person name="Detter J.C."/>
            <person name="Tapia R."/>
            <person name="Han C."/>
            <person name="Larimer F."/>
            <person name="Land M."/>
            <person name="Hauser L."/>
            <person name="Markowitz V."/>
            <person name="Cheng J.-F."/>
            <person name="Hugenholtz P."/>
            <person name="Woyke T."/>
            <person name="Wu D."/>
            <person name="Jando M."/>
            <person name="Brambilla E."/>
            <person name="Klenk H.-P."/>
            <person name="Eisen J.A."/>
        </authorList>
    </citation>
    <scope>NUCLEOTIDE SEQUENCE [LARGE SCALE GENOMIC DNA]</scope>
    <source>
        <strain evidence="2">ATCC 8368 / DSM 20162 / CCUG 35730 / CIP 100753 / JCM 10117 / KCTC 9821 / NBRC 16120 / NCIMB 702349 / NCTC 13040</strain>
    </source>
</reference>
<gene>
    <name evidence="1" type="ordered locus">Tpau_2605</name>
</gene>
<organism evidence="1 2">
    <name type="scientific">Tsukamurella paurometabola (strain ATCC 8368 / DSM 20162 / CCUG 35730 / CIP 100753 / JCM 10117 / KCTC 9821 / NBRC 16120 / NCIMB 702349 / NCTC 13040)</name>
    <name type="common">Corynebacterium paurometabolum</name>
    <dbReference type="NCBI Taxonomy" id="521096"/>
    <lineage>
        <taxon>Bacteria</taxon>
        <taxon>Bacillati</taxon>
        <taxon>Actinomycetota</taxon>
        <taxon>Actinomycetes</taxon>
        <taxon>Mycobacteriales</taxon>
        <taxon>Tsukamurellaceae</taxon>
        <taxon>Tsukamurella</taxon>
    </lineage>
</organism>
<name>D5US03_TSUPD</name>
<dbReference type="RefSeq" id="WP_013127227.1">
    <property type="nucleotide sequence ID" value="NC_014158.1"/>
</dbReference>
<keyword evidence="2" id="KW-1185">Reference proteome</keyword>
<dbReference type="Proteomes" id="UP000001213">
    <property type="component" value="Chromosome"/>
</dbReference>
<evidence type="ECO:0000313" key="2">
    <source>
        <dbReference type="Proteomes" id="UP000001213"/>
    </source>
</evidence>
<dbReference type="HOGENOM" id="CLU_100185_0_0_11"/>
<sequence>MGSLNVFRNLSEVQIGEGCFFGNLNSITAHPDFQRATPWAGRLVMAAESGITSRHYLDCSGEITVCRMAAIGGVQSIMQSHEIDLRRNEPSIGRISIGEHSLTATRVLILKDAHLPPRSVLAAGAVLTRGDTGEKEGVYAGNPARFVKVLGAAKWMSRSELDTPVRPSGVAGAHEAVD</sequence>
<protein>
    <submittedName>
        <fullName evidence="1">Uncharacterized protein</fullName>
    </submittedName>
</protein>
<dbReference type="InterPro" id="IPR011004">
    <property type="entry name" value="Trimer_LpxA-like_sf"/>
</dbReference>
<accession>D5US03</accession>
<dbReference type="EMBL" id="CP001966">
    <property type="protein sequence ID" value="ADG79208.1"/>
    <property type="molecule type" value="Genomic_DNA"/>
</dbReference>
<dbReference type="STRING" id="521096.Tpau_2605"/>
<dbReference type="eggNOG" id="COG0110">
    <property type="taxonomic scope" value="Bacteria"/>
</dbReference>
<reference evidence="1 2" key="2">
    <citation type="journal article" date="2011" name="Stand. Genomic Sci.">
        <title>Complete genome sequence of Tsukamurella paurometabola type strain (no. 33).</title>
        <authorList>
            <person name="Munk A.C."/>
            <person name="Lapidus A."/>
            <person name="Lucas S."/>
            <person name="Nolan M."/>
            <person name="Tice H."/>
            <person name="Cheng J.F."/>
            <person name="Del Rio T.G."/>
            <person name="Goodwin L."/>
            <person name="Pitluck S."/>
            <person name="Liolios K."/>
            <person name="Huntemann M."/>
            <person name="Ivanova N."/>
            <person name="Mavromatis K."/>
            <person name="Mikhailova N."/>
            <person name="Pati A."/>
            <person name="Chen A."/>
            <person name="Palaniappan K."/>
            <person name="Tapia R."/>
            <person name="Han C."/>
            <person name="Land M."/>
            <person name="Hauser L."/>
            <person name="Chang Y.J."/>
            <person name="Jeffries C.D."/>
            <person name="Brettin T."/>
            <person name="Yasawong M."/>
            <person name="Brambilla E.M."/>
            <person name="Rohde M."/>
            <person name="Sikorski J."/>
            <person name="Goker M."/>
            <person name="Detter J.C."/>
            <person name="Woyke T."/>
            <person name="Bristow J."/>
            <person name="Eisen J.A."/>
            <person name="Markowitz V."/>
            <person name="Hugenholtz P."/>
            <person name="Kyrpides N.C."/>
            <person name="Klenk H.P."/>
        </authorList>
    </citation>
    <scope>NUCLEOTIDE SEQUENCE [LARGE SCALE GENOMIC DNA]</scope>
    <source>
        <strain evidence="2">ATCC 8368 / DSM 20162 / CCUG 35730 / CIP 100753 / JCM 10117 / KCTC 9821 / NBRC 16120 / NCIMB 702349 / NCTC 13040</strain>
    </source>
</reference>
<dbReference type="KEGG" id="tpr:Tpau_2605"/>
<dbReference type="AlphaFoldDB" id="D5US03"/>
<dbReference type="SUPFAM" id="SSF51161">
    <property type="entry name" value="Trimeric LpxA-like enzymes"/>
    <property type="match status" value="1"/>
</dbReference>
<proteinExistence type="predicted"/>
<evidence type="ECO:0000313" key="1">
    <source>
        <dbReference type="EMBL" id="ADG79208.1"/>
    </source>
</evidence>